<dbReference type="EMBL" id="CM055099">
    <property type="protein sequence ID" value="KAJ7547130.1"/>
    <property type="molecule type" value="Genomic_DNA"/>
</dbReference>
<evidence type="ECO:0000313" key="2">
    <source>
        <dbReference type="Proteomes" id="UP001162992"/>
    </source>
</evidence>
<evidence type="ECO:0000313" key="1">
    <source>
        <dbReference type="EMBL" id="KAJ7547130.1"/>
    </source>
</evidence>
<name>A0ACC2CZ02_DIPCM</name>
<proteinExistence type="predicted"/>
<accession>A0ACC2CZ02</accession>
<comment type="caution">
    <text evidence="1">The sequence shown here is derived from an EMBL/GenBank/DDBJ whole genome shotgun (WGS) entry which is preliminary data.</text>
</comment>
<protein>
    <submittedName>
        <fullName evidence="1">Uncharacterized protein</fullName>
    </submittedName>
</protein>
<organism evidence="1 2">
    <name type="scientific">Diphasiastrum complanatum</name>
    <name type="common">Issler's clubmoss</name>
    <name type="synonym">Lycopodium complanatum</name>
    <dbReference type="NCBI Taxonomy" id="34168"/>
    <lineage>
        <taxon>Eukaryota</taxon>
        <taxon>Viridiplantae</taxon>
        <taxon>Streptophyta</taxon>
        <taxon>Embryophyta</taxon>
        <taxon>Tracheophyta</taxon>
        <taxon>Lycopodiopsida</taxon>
        <taxon>Lycopodiales</taxon>
        <taxon>Lycopodiaceae</taxon>
        <taxon>Lycopodioideae</taxon>
        <taxon>Diphasiastrum</taxon>
    </lineage>
</organism>
<keyword evidence="2" id="KW-1185">Reference proteome</keyword>
<gene>
    <name evidence="1" type="ORF">O6H91_08G070700</name>
</gene>
<sequence>MRVMAIMHRAQNHVCEGVICGCRRYDRCSTSLRICSTWWKFQLCLVQGICGFLAAGVRGLMGAIKNIQVVGVIFLLVWLLSAVSFTRDQRLSEDIEVLADHFQYWISYIWKSKPAKSTIIVAKNGTADFIHIQQAVDSVPDWHKRRTVILICSGIYREKVFIPKEKEKITLLGEGNGTVIEWNNTASDHGPNGLPLKTYHSATVEVDAEFFVAKNIIFKNAARPPELGQQGRQAVALRVSADKAAFYNCTFLGHQDTLYDHKGRHYFKNCSVKGSIDFIFGNGRSLYQECNIIASTEGHIGILTAQRRNIKTMDTGFSFVGCIISGSGKNYLGRAWGRNSRVVFSHTWMDDIIVPKGWDDWGSPDGREKSVFYAQYKCFGPGANTSLRVSWSRELSPEEALPFLTVNFIEGREWLEEI</sequence>
<reference evidence="2" key="1">
    <citation type="journal article" date="2024" name="Proc. Natl. Acad. Sci. U.S.A.">
        <title>Extraordinary preservation of gene collinearity over three hundred million years revealed in homosporous lycophytes.</title>
        <authorList>
            <person name="Li C."/>
            <person name="Wickell D."/>
            <person name="Kuo L.Y."/>
            <person name="Chen X."/>
            <person name="Nie B."/>
            <person name="Liao X."/>
            <person name="Peng D."/>
            <person name="Ji J."/>
            <person name="Jenkins J."/>
            <person name="Williams M."/>
            <person name="Shu S."/>
            <person name="Plott C."/>
            <person name="Barry K."/>
            <person name="Rajasekar S."/>
            <person name="Grimwood J."/>
            <person name="Han X."/>
            <person name="Sun S."/>
            <person name="Hou Z."/>
            <person name="He W."/>
            <person name="Dai G."/>
            <person name="Sun C."/>
            <person name="Schmutz J."/>
            <person name="Leebens-Mack J.H."/>
            <person name="Li F.W."/>
            <person name="Wang L."/>
        </authorList>
    </citation>
    <scope>NUCLEOTIDE SEQUENCE [LARGE SCALE GENOMIC DNA]</scope>
    <source>
        <strain evidence="2">cv. PW_Plant_1</strain>
    </source>
</reference>
<dbReference type="Proteomes" id="UP001162992">
    <property type="component" value="Chromosome 8"/>
</dbReference>